<keyword evidence="1" id="KW-1133">Transmembrane helix</keyword>
<protein>
    <submittedName>
        <fullName evidence="3">2TM domain-containing protein</fullName>
    </submittedName>
</protein>
<evidence type="ECO:0000313" key="4">
    <source>
        <dbReference type="Proteomes" id="UP000182544"/>
    </source>
</evidence>
<dbReference type="InterPro" id="IPR025698">
    <property type="entry name" value="2TM_dom"/>
</dbReference>
<dbReference type="AlphaFoldDB" id="A0A1K2IJJ9"/>
<keyword evidence="4" id="KW-1185">Reference proteome</keyword>
<evidence type="ECO:0000259" key="2">
    <source>
        <dbReference type="Pfam" id="PF13239"/>
    </source>
</evidence>
<name>A0A1K2IJJ9_9FLAO</name>
<feature type="domain" description="2TM" evidence="2">
    <location>
        <begin position="13"/>
        <end position="89"/>
    </location>
</feature>
<sequence>MNRKFEEKDSYLKAEKKVTELKALYIHIVIAIILIPTVIFINYQIDKFTGFVWFWFPIGGIIISLILHVVTVFKIGTDWEERKIKELLEKEELSKKQTNGNESY</sequence>
<feature type="transmembrane region" description="Helical" evidence="1">
    <location>
        <begin position="21"/>
        <end position="45"/>
    </location>
</feature>
<dbReference type="Proteomes" id="UP000182544">
    <property type="component" value="Unassembled WGS sequence"/>
</dbReference>
<reference evidence="3 4" key="1">
    <citation type="submission" date="2016-10" db="EMBL/GenBank/DDBJ databases">
        <authorList>
            <person name="de Groot N.N."/>
        </authorList>
    </citation>
    <scope>NUCLEOTIDE SEQUENCE [LARGE SCALE GENOMIC DNA]</scope>
    <source>
        <strain evidence="3 4">DSM 18180</strain>
    </source>
</reference>
<proteinExistence type="predicted"/>
<keyword evidence="1" id="KW-0812">Transmembrane</keyword>
<dbReference type="RefSeq" id="WP_072401975.1">
    <property type="nucleotide sequence ID" value="NZ_FPKV01000002.1"/>
</dbReference>
<evidence type="ECO:0000313" key="3">
    <source>
        <dbReference type="EMBL" id="SFZ92617.1"/>
    </source>
</evidence>
<dbReference type="EMBL" id="FPKV01000002">
    <property type="protein sequence ID" value="SFZ92617.1"/>
    <property type="molecule type" value="Genomic_DNA"/>
</dbReference>
<gene>
    <name evidence="3" type="ORF">SAMN05428642_102830</name>
</gene>
<organism evidence="3 4">
    <name type="scientific">Flaviramulus basaltis</name>
    <dbReference type="NCBI Taxonomy" id="369401"/>
    <lineage>
        <taxon>Bacteria</taxon>
        <taxon>Pseudomonadati</taxon>
        <taxon>Bacteroidota</taxon>
        <taxon>Flavobacteriia</taxon>
        <taxon>Flavobacteriales</taxon>
        <taxon>Flavobacteriaceae</taxon>
        <taxon>Flaviramulus</taxon>
    </lineage>
</organism>
<feature type="transmembrane region" description="Helical" evidence="1">
    <location>
        <begin position="51"/>
        <end position="73"/>
    </location>
</feature>
<keyword evidence="1" id="KW-0472">Membrane</keyword>
<accession>A0A1K2IJJ9</accession>
<dbReference type="Pfam" id="PF13239">
    <property type="entry name" value="2TM"/>
    <property type="match status" value="1"/>
</dbReference>
<evidence type="ECO:0000256" key="1">
    <source>
        <dbReference type="SAM" id="Phobius"/>
    </source>
</evidence>
<dbReference type="STRING" id="369401.SAMN05428642_102830"/>